<gene>
    <name evidence="3" type="ORF">K7432_016576</name>
</gene>
<evidence type="ECO:0000313" key="4">
    <source>
        <dbReference type="Proteomes" id="UP001479436"/>
    </source>
</evidence>
<dbReference type="InterPro" id="IPR036736">
    <property type="entry name" value="ACP-like_sf"/>
</dbReference>
<keyword evidence="4" id="KW-1185">Reference proteome</keyword>
<evidence type="ECO:0000313" key="3">
    <source>
        <dbReference type="EMBL" id="KAK9759918.1"/>
    </source>
</evidence>
<dbReference type="PANTHER" id="PTHR45527:SF1">
    <property type="entry name" value="FATTY ACID SYNTHASE"/>
    <property type="match status" value="1"/>
</dbReference>
<dbReference type="Gene3D" id="3.30.300.30">
    <property type="match status" value="1"/>
</dbReference>
<evidence type="ECO:0000259" key="2">
    <source>
        <dbReference type="PROSITE" id="PS50075"/>
    </source>
</evidence>
<dbReference type="InterPro" id="IPR045851">
    <property type="entry name" value="AMP-bd_C_sf"/>
</dbReference>
<dbReference type="InterPro" id="IPR009081">
    <property type="entry name" value="PP-bd_ACP"/>
</dbReference>
<proteinExistence type="predicted"/>
<dbReference type="SUPFAM" id="SSF56801">
    <property type="entry name" value="Acetyl-CoA synthetase-like"/>
    <property type="match status" value="1"/>
</dbReference>
<name>A0ABR2WEJ1_9FUNG</name>
<feature type="domain" description="Carrier" evidence="2">
    <location>
        <begin position="179"/>
        <end position="258"/>
    </location>
</feature>
<comment type="caution">
    <text evidence="3">The sequence shown here is derived from an EMBL/GenBank/DDBJ whole genome shotgun (WGS) entry which is preliminary data.</text>
</comment>
<dbReference type="Gene3D" id="2.30.38.10">
    <property type="entry name" value="Luciferase, Domain 3"/>
    <property type="match status" value="1"/>
</dbReference>
<evidence type="ECO:0000256" key="1">
    <source>
        <dbReference type="ARBA" id="ARBA00022598"/>
    </source>
</evidence>
<keyword evidence="1" id="KW-0436">Ligase</keyword>
<organism evidence="3 4">
    <name type="scientific">Basidiobolus ranarum</name>
    <dbReference type="NCBI Taxonomy" id="34480"/>
    <lineage>
        <taxon>Eukaryota</taxon>
        <taxon>Fungi</taxon>
        <taxon>Fungi incertae sedis</taxon>
        <taxon>Zoopagomycota</taxon>
        <taxon>Entomophthoromycotina</taxon>
        <taxon>Basidiobolomycetes</taxon>
        <taxon>Basidiobolales</taxon>
        <taxon>Basidiobolaceae</taxon>
        <taxon>Basidiobolus</taxon>
    </lineage>
</organism>
<reference evidence="3 4" key="1">
    <citation type="submission" date="2023-04" db="EMBL/GenBank/DDBJ databases">
        <title>Genome of Basidiobolus ranarum AG-B5.</title>
        <authorList>
            <person name="Stajich J.E."/>
            <person name="Carter-House D."/>
            <person name="Gryganskyi A."/>
        </authorList>
    </citation>
    <scope>NUCLEOTIDE SEQUENCE [LARGE SCALE GENOMIC DNA]</scope>
    <source>
        <strain evidence="3 4">AG-B5</strain>
    </source>
</reference>
<dbReference type="Pfam" id="PF00550">
    <property type="entry name" value="PP-binding"/>
    <property type="match status" value="1"/>
</dbReference>
<protein>
    <recommendedName>
        <fullName evidence="2">Carrier domain-containing protein</fullName>
    </recommendedName>
</protein>
<dbReference type="SUPFAM" id="SSF47336">
    <property type="entry name" value="ACP-like"/>
    <property type="match status" value="1"/>
</dbReference>
<dbReference type="Proteomes" id="UP001479436">
    <property type="component" value="Unassembled WGS sequence"/>
</dbReference>
<dbReference type="PANTHER" id="PTHR45527">
    <property type="entry name" value="NONRIBOSOMAL PEPTIDE SYNTHETASE"/>
    <property type="match status" value="1"/>
</dbReference>
<dbReference type="EMBL" id="JASJQH010002832">
    <property type="protein sequence ID" value="KAK9759918.1"/>
    <property type="molecule type" value="Genomic_DNA"/>
</dbReference>
<sequence>MMMIKYCQLAHAGICKYPFTKDGWFRTGDTANLANGALELVGRTKDSIILRGVNYYGNELEAALQNIEGIVPSFVAVCPIRPKGSQTEQVAVFYLPSFSLSDEEALLRTHSSIQQKLIQFCSQAPHVILPLSKNILTKNSLGKLSRGKLRQRYEKGEFDEFLKIVEQIVQTRKALKYKKPTSDTEIALASFLCKIFDVPSDDMCVEENFFSMGGSSLEVVQYKARIIEHFNLAKNWPVIRIMQHPTIRALATHLDESKSNATGGALATHLDESKVKATTCFRTSVIGWLHVFGLALQENYVFLSWVTGYAFQDNFTLSSCLTGQYYAYKLHYGTITCLQAA</sequence>
<accession>A0ABR2WEJ1</accession>
<dbReference type="PROSITE" id="PS50075">
    <property type="entry name" value="CARRIER"/>
    <property type="match status" value="1"/>
</dbReference>
<dbReference type="Gene3D" id="1.10.1200.10">
    <property type="entry name" value="ACP-like"/>
    <property type="match status" value="1"/>
</dbReference>